<evidence type="ECO:0000313" key="1">
    <source>
        <dbReference type="EMBL" id="CAG8601465.1"/>
    </source>
</evidence>
<dbReference type="EMBL" id="CAJVPI010001221">
    <property type="protein sequence ID" value="CAG8601465.1"/>
    <property type="molecule type" value="Genomic_DNA"/>
</dbReference>
<evidence type="ECO:0000313" key="2">
    <source>
        <dbReference type="Proteomes" id="UP000789739"/>
    </source>
</evidence>
<name>A0A9N9GCY8_9GLOM</name>
<sequence>MSTLFDKPAENWTYDAIAANCCLDSKVGRAFSNVQREEIAMPLKRKRFCRPAGKYVKHCISLGVASNWVAACRLVMVASDAPLAASQ</sequence>
<accession>A0A9N9GCY8</accession>
<dbReference type="OrthoDB" id="10581657at2759"/>
<keyword evidence="2" id="KW-1185">Reference proteome</keyword>
<dbReference type="AlphaFoldDB" id="A0A9N9GCY8"/>
<protein>
    <submittedName>
        <fullName evidence="1">11020_t:CDS:1</fullName>
    </submittedName>
</protein>
<dbReference type="Proteomes" id="UP000789739">
    <property type="component" value="Unassembled WGS sequence"/>
</dbReference>
<comment type="caution">
    <text evidence="1">The sequence shown here is derived from an EMBL/GenBank/DDBJ whole genome shotgun (WGS) entry which is preliminary data.</text>
</comment>
<reference evidence="1" key="1">
    <citation type="submission" date="2021-06" db="EMBL/GenBank/DDBJ databases">
        <authorList>
            <person name="Kallberg Y."/>
            <person name="Tangrot J."/>
            <person name="Rosling A."/>
        </authorList>
    </citation>
    <scope>NUCLEOTIDE SEQUENCE</scope>
    <source>
        <strain evidence="1">BR232B</strain>
    </source>
</reference>
<organism evidence="1 2">
    <name type="scientific">Paraglomus brasilianum</name>
    <dbReference type="NCBI Taxonomy" id="144538"/>
    <lineage>
        <taxon>Eukaryota</taxon>
        <taxon>Fungi</taxon>
        <taxon>Fungi incertae sedis</taxon>
        <taxon>Mucoromycota</taxon>
        <taxon>Glomeromycotina</taxon>
        <taxon>Glomeromycetes</taxon>
        <taxon>Paraglomerales</taxon>
        <taxon>Paraglomeraceae</taxon>
        <taxon>Paraglomus</taxon>
    </lineage>
</organism>
<gene>
    <name evidence="1" type="ORF">PBRASI_LOCUS7665</name>
</gene>
<proteinExistence type="predicted"/>
<feature type="non-terminal residue" evidence="1">
    <location>
        <position position="87"/>
    </location>
</feature>